<dbReference type="PATRIC" id="fig|1263867.3.peg.3666"/>
<sequence length="45" mass="5194">MPWAGIGLPRWGEVVKQNLRKLNPLQQQLFESLGERQTAYLPKDS</sequence>
<comment type="caution">
    <text evidence="1">The sequence shown here is derived from an EMBL/GenBank/DDBJ whole genome shotgun (WGS) entry which is preliminary data.</text>
</comment>
<organism evidence="1 2">
    <name type="scientific">Rhodopirellula europaea 6C</name>
    <dbReference type="NCBI Taxonomy" id="1263867"/>
    <lineage>
        <taxon>Bacteria</taxon>
        <taxon>Pseudomonadati</taxon>
        <taxon>Planctomycetota</taxon>
        <taxon>Planctomycetia</taxon>
        <taxon>Pirellulales</taxon>
        <taxon>Pirellulaceae</taxon>
        <taxon>Rhodopirellula</taxon>
    </lineage>
</organism>
<name>M2B0R2_9BACT</name>
<accession>M2B0R2</accession>
<evidence type="ECO:0000313" key="2">
    <source>
        <dbReference type="Proteomes" id="UP000011529"/>
    </source>
</evidence>
<dbReference type="AlphaFoldDB" id="M2B0R2"/>
<dbReference type="Proteomes" id="UP000011529">
    <property type="component" value="Unassembled WGS sequence"/>
</dbReference>
<keyword evidence="2" id="KW-1185">Reference proteome</keyword>
<dbReference type="EMBL" id="ANMO01000154">
    <property type="protein sequence ID" value="EMB15834.1"/>
    <property type="molecule type" value="Genomic_DNA"/>
</dbReference>
<evidence type="ECO:0000313" key="1">
    <source>
        <dbReference type="EMBL" id="EMB15834.1"/>
    </source>
</evidence>
<protein>
    <submittedName>
        <fullName evidence="1">Uncharacterized protein</fullName>
    </submittedName>
</protein>
<proteinExistence type="predicted"/>
<gene>
    <name evidence="1" type="ORF">RE6C_03428</name>
</gene>
<reference evidence="1" key="2">
    <citation type="journal article" date="2013" name="Mar. Genomics">
        <title>Expression of sulfatases in Rhodopirellula baltica and the diversity of sulfatases in the genus Rhodopirellula.</title>
        <authorList>
            <person name="Wegner C.E."/>
            <person name="Richter-Heitmann T."/>
            <person name="Klindworth A."/>
            <person name="Klockow C."/>
            <person name="Richter M."/>
            <person name="Achstetter T."/>
            <person name="Glockner F.O."/>
            <person name="Harder J."/>
        </authorList>
    </citation>
    <scope>NUCLEOTIDE SEQUENCE [LARGE SCALE GENOMIC DNA]</scope>
    <source>
        <strain evidence="1">6C</strain>
    </source>
</reference>
<reference evidence="1" key="1">
    <citation type="submission" date="2012-11" db="EMBL/GenBank/DDBJ databases">
        <title>Permanent draft genomes of Rhodopirellula europaea strain SH398 and 6C.</title>
        <authorList>
            <person name="Richter M."/>
            <person name="Richter-Heitmann T."/>
            <person name="Frank C."/>
            <person name="Harder J."/>
            <person name="Glockner F.O."/>
        </authorList>
    </citation>
    <scope>NUCLEOTIDE SEQUENCE</scope>
    <source>
        <strain evidence="1">6C</strain>
    </source>
</reference>